<organism evidence="2 3">
    <name type="scientific">Methanosarcina barkeri 3</name>
    <dbReference type="NCBI Taxonomy" id="1434107"/>
    <lineage>
        <taxon>Archaea</taxon>
        <taxon>Methanobacteriati</taxon>
        <taxon>Methanobacteriota</taxon>
        <taxon>Stenosarchaea group</taxon>
        <taxon>Methanomicrobia</taxon>
        <taxon>Methanosarcinales</taxon>
        <taxon>Methanosarcinaceae</taxon>
        <taxon>Methanosarcina</taxon>
    </lineage>
</organism>
<gene>
    <name evidence="2" type="ORF">MSBR3_2084</name>
</gene>
<keyword evidence="3" id="KW-1185">Reference proteome</keyword>
<reference evidence="2" key="1">
    <citation type="submission" date="2014-07" db="EMBL/GenBank/DDBJ databases">
        <title>Methanogenic archaea and the global carbon cycle.</title>
        <authorList>
            <person name="Henriksen J.R."/>
            <person name="Luke J."/>
            <person name="Reinhart S."/>
            <person name="Benedict M.N."/>
            <person name="Youngblut N.D."/>
            <person name="Metcalf M.E."/>
            <person name="Whitaker R.J."/>
            <person name="Metcalf W.W."/>
        </authorList>
    </citation>
    <scope>NUCLEOTIDE SEQUENCE [LARGE SCALE GENOMIC DNA]</scope>
    <source>
        <strain evidence="2">3</strain>
    </source>
</reference>
<dbReference type="AlphaFoldDB" id="A0A0E3SMG8"/>
<protein>
    <submittedName>
        <fullName evidence="2">Uncharacterized protein</fullName>
    </submittedName>
</protein>
<evidence type="ECO:0000256" key="1">
    <source>
        <dbReference type="SAM" id="MobiDB-lite"/>
    </source>
</evidence>
<dbReference type="HOGENOM" id="CLU_2820789_0_0_2"/>
<dbReference type="EMBL" id="CP009517">
    <property type="protein sequence ID" value="AKB82662.1"/>
    <property type="molecule type" value="Genomic_DNA"/>
</dbReference>
<evidence type="ECO:0000313" key="3">
    <source>
        <dbReference type="Proteomes" id="UP000033066"/>
    </source>
</evidence>
<dbReference type="Proteomes" id="UP000033066">
    <property type="component" value="Chromosome"/>
</dbReference>
<name>A0A0E3SMG8_METBA</name>
<sequence>MLSLTRFSPDLKKTELVPAPGPAVEPRARGISEESMETEPIEIRKAFISGVISLLCMQMLLRVIIT</sequence>
<accession>A0A0E3SMG8</accession>
<dbReference type="KEGG" id="mbak:MSBR3_2084"/>
<evidence type="ECO:0000313" key="2">
    <source>
        <dbReference type="EMBL" id="AKB82662.1"/>
    </source>
</evidence>
<proteinExistence type="predicted"/>
<feature type="region of interest" description="Disordered" evidence="1">
    <location>
        <begin position="1"/>
        <end position="36"/>
    </location>
</feature>